<dbReference type="RefSeq" id="WP_187256675.1">
    <property type="nucleotide sequence ID" value="NZ_JBHULF010000014.1"/>
</dbReference>
<comment type="caution">
    <text evidence="1">The sequence shown here is derived from an EMBL/GenBank/DDBJ whole genome shotgun (WGS) entry which is preliminary data.</text>
</comment>
<proteinExistence type="predicted"/>
<evidence type="ECO:0000313" key="1">
    <source>
        <dbReference type="EMBL" id="MBC6491377.1"/>
    </source>
</evidence>
<reference evidence="1 2" key="1">
    <citation type="submission" date="2016-07" db="EMBL/GenBank/DDBJ databases">
        <title>Genome analysis of Flavihumibacter stibioxidans YS-17.</title>
        <authorList>
            <person name="Shi K."/>
            <person name="Han Y."/>
            <person name="Wang G."/>
        </authorList>
    </citation>
    <scope>NUCLEOTIDE SEQUENCE [LARGE SCALE GENOMIC DNA]</scope>
    <source>
        <strain evidence="1 2">YS-17</strain>
    </source>
</reference>
<name>A0ABR7M8T2_9BACT</name>
<sequence>MAISTIDKELLKYFTQLDEPQKRSLLTMLKTFLKPAAEEVSVEAYNRELDEAMERISRGEFTSLETLEKEMQSW</sequence>
<organism evidence="1 2">
    <name type="scientific">Flavihumibacter stibioxidans</name>
    <dbReference type="NCBI Taxonomy" id="1834163"/>
    <lineage>
        <taxon>Bacteria</taxon>
        <taxon>Pseudomonadati</taxon>
        <taxon>Bacteroidota</taxon>
        <taxon>Chitinophagia</taxon>
        <taxon>Chitinophagales</taxon>
        <taxon>Chitinophagaceae</taxon>
        <taxon>Flavihumibacter</taxon>
    </lineage>
</organism>
<gene>
    <name evidence="1" type="ORF">BC349_10060</name>
</gene>
<dbReference type="Proteomes" id="UP000765802">
    <property type="component" value="Unassembled WGS sequence"/>
</dbReference>
<protein>
    <recommendedName>
        <fullName evidence="3">Addiction module component</fullName>
    </recommendedName>
</protein>
<keyword evidence="2" id="KW-1185">Reference proteome</keyword>
<dbReference type="EMBL" id="MBUA01000012">
    <property type="protein sequence ID" value="MBC6491377.1"/>
    <property type="molecule type" value="Genomic_DNA"/>
</dbReference>
<evidence type="ECO:0000313" key="2">
    <source>
        <dbReference type="Proteomes" id="UP000765802"/>
    </source>
</evidence>
<accession>A0ABR7M8T2</accession>
<evidence type="ECO:0008006" key="3">
    <source>
        <dbReference type="Google" id="ProtNLM"/>
    </source>
</evidence>